<dbReference type="RefSeq" id="XP_001319104.1">
    <property type="nucleotide sequence ID" value="XM_001319069.1"/>
</dbReference>
<reference evidence="1" key="2">
    <citation type="journal article" date="2007" name="Science">
        <title>Draft genome sequence of the sexually transmitted pathogen Trichomonas vaginalis.</title>
        <authorList>
            <person name="Carlton J.M."/>
            <person name="Hirt R.P."/>
            <person name="Silva J.C."/>
            <person name="Delcher A.L."/>
            <person name="Schatz M."/>
            <person name="Zhao Q."/>
            <person name="Wortman J.R."/>
            <person name="Bidwell S.L."/>
            <person name="Alsmark U.C.M."/>
            <person name="Besteiro S."/>
            <person name="Sicheritz-Ponten T."/>
            <person name="Noel C.J."/>
            <person name="Dacks J.B."/>
            <person name="Foster P.G."/>
            <person name="Simillion C."/>
            <person name="Van de Peer Y."/>
            <person name="Miranda-Saavedra D."/>
            <person name="Barton G.J."/>
            <person name="Westrop G.D."/>
            <person name="Mueller S."/>
            <person name="Dessi D."/>
            <person name="Fiori P.L."/>
            <person name="Ren Q."/>
            <person name="Paulsen I."/>
            <person name="Zhang H."/>
            <person name="Bastida-Corcuera F.D."/>
            <person name="Simoes-Barbosa A."/>
            <person name="Brown M.T."/>
            <person name="Hayes R.D."/>
            <person name="Mukherjee M."/>
            <person name="Okumura C.Y."/>
            <person name="Schneider R."/>
            <person name="Smith A.J."/>
            <person name="Vanacova S."/>
            <person name="Villalvazo M."/>
            <person name="Haas B.J."/>
            <person name="Pertea M."/>
            <person name="Feldblyum T.V."/>
            <person name="Utterback T.R."/>
            <person name="Shu C.L."/>
            <person name="Osoegawa K."/>
            <person name="de Jong P.J."/>
            <person name="Hrdy I."/>
            <person name="Horvathova L."/>
            <person name="Zubacova Z."/>
            <person name="Dolezal P."/>
            <person name="Malik S.B."/>
            <person name="Logsdon J.M. Jr."/>
            <person name="Henze K."/>
            <person name="Gupta A."/>
            <person name="Wang C.C."/>
            <person name="Dunne R.L."/>
            <person name="Upcroft J.A."/>
            <person name="Upcroft P."/>
            <person name="White O."/>
            <person name="Salzberg S.L."/>
            <person name="Tang P."/>
            <person name="Chiu C.-H."/>
            <person name="Lee Y.-S."/>
            <person name="Embley T.M."/>
            <person name="Coombs G.H."/>
            <person name="Mottram J.C."/>
            <person name="Tachezy J."/>
            <person name="Fraser-Liggett C.M."/>
            <person name="Johnson P.J."/>
        </authorList>
    </citation>
    <scope>NUCLEOTIDE SEQUENCE [LARGE SCALE GENOMIC DNA]</scope>
    <source>
        <strain evidence="1">G3</strain>
    </source>
</reference>
<dbReference type="InParanoid" id="A2EKH3"/>
<proteinExistence type="predicted"/>
<dbReference type="Proteomes" id="UP000001542">
    <property type="component" value="Unassembled WGS sequence"/>
</dbReference>
<evidence type="ECO:0000313" key="1">
    <source>
        <dbReference type="EMBL" id="EAY06881.1"/>
    </source>
</evidence>
<dbReference type="SMR" id="A2EKH3"/>
<dbReference type="VEuPathDB" id="TrichDB:TVAG_340600"/>
<dbReference type="VEuPathDB" id="TrichDB:TVAGG3_0979450"/>
<reference evidence="1" key="1">
    <citation type="submission" date="2006-10" db="EMBL/GenBank/DDBJ databases">
        <authorList>
            <person name="Amadeo P."/>
            <person name="Zhao Q."/>
            <person name="Wortman J."/>
            <person name="Fraser-Liggett C."/>
            <person name="Carlton J."/>
        </authorList>
    </citation>
    <scope>NUCLEOTIDE SEQUENCE</scope>
    <source>
        <strain evidence="1">G3</strain>
    </source>
</reference>
<dbReference type="KEGG" id="tva:75681362"/>
<dbReference type="AlphaFoldDB" id="A2EKH3"/>
<dbReference type="EMBL" id="DS113413">
    <property type="protein sequence ID" value="EAY06881.1"/>
    <property type="molecule type" value="Genomic_DNA"/>
</dbReference>
<name>A2EKH3_TRIV3</name>
<accession>A2EKH3</accession>
<gene>
    <name evidence="1" type="ORF">TVAG_340600</name>
</gene>
<sequence>MDEEFSDKEEMMIESVGPSQQIKTLSNSCHQILRENEILLQRLYNYQNLLSSSMADQCAKNEDTVDSADKLNFVKISIPIETPPFLD</sequence>
<keyword evidence="2" id="KW-1185">Reference proteome</keyword>
<protein>
    <submittedName>
        <fullName evidence="1">Uncharacterized protein</fullName>
    </submittedName>
</protein>
<evidence type="ECO:0000313" key="2">
    <source>
        <dbReference type="Proteomes" id="UP000001542"/>
    </source>
</evidence>
<organism evidence="1 2">
    <name type="scientific">Trichomonas vaginalis (strain ATCC PRA-98 / G3)</name>
    <dbReference type="NCBI Taxonomy" id="412133"/>
    <lineage>
        <taxon>Eukaryota</taxon>
        <taxon>Metamonada</taxon>
        <taxon>Parabasalia</taxon>
        <taxon>Trichomonadida</taxon>
        <taxon>Trichomonadidae</taxon>
        <taxon>Trichomonas</taxon>
    </lineage>
</organism>